<protein>
    <submittedName>
        <fullName evidence="2">Uncharacterized protein</fullName>
    </submittedName>
</protein>
<dbReference type="PROSITE" id="PS51257">
    <property type="entry name" value="PROKAR_LIPOPROTEIN"/>
    <property type="match status" value="1"/>
</dbReference>
<reference evidence="2" key="2">
    <citation type="submission" date="2023-01" db="EMBL/GenBank/DDBJ databases">
        <title>Gilvimarinus xylanilyticus HB14 isolated from Caulerpa lentillifera aquaculture base in Hainan, China.</title>
        <authorList>
            <person name="Zhang Y.-J."/>
        </authorList>
    </citation>
    <scope>NUCLEOTIDE SEQUENCE</scope>
    <source>
        <strain evidence="2">HB14</strain>
    </source>
</reference>
<proteinExistence type="predicted"/>
<evidence type="ECO:0000313" key="3">
    <source>
        <dbReference type="Proteomes" id="UP001139319"/>
    </source>
</evidence>
<name>A0A9X2I2B5_9GAMM</name>
<organism evidence="2 3">
    <name type="scientific">Gilvimarinus xylanilyticus</name>
    <dbReference type="NCBI Taxonomy" id="2944139"/>
    <lineage>
        <taxon>Bacteria</taxon>
        <taxon>Pseudomonadati</taxon>
        <taxon>Pseudomonadota</taxon>
        <taxon>Gammaproteobacteria</taxon>
        <taxon>Cellvibrionales</taxon>
        <taxon>Cellvibrionaceae</taxon>
        <taxon>Gilvimarinus</taxon>
    </lineage>
</organism>
<feature type="chain" id="PRO_5040842363" evidence="1">
    <location>
        <begin position="20"/>
        <end position="113"/>
    </location>
</feature>
<gene>
    <name evidence="2" type="ORF">M6D89_09330</name>
</gene>
<evidence type="ECO:0000256" key="1">
    <source>
        <dbReference type="SAM" id="SignalP"/>
    </source>
</evidence>
<comment type="caution">
    <text evidence="2">The sequence shown here is derived from an EMBL/GenBank/DDBJ whole genome shotgun (WGS) entry which is preliminary data.</text>
</comment>
<keyword evidence="3" id="KW-1185">Reference proteome</keyword>
<dbReference type="Proteomes" id="UP001139319">
    <property type="component" value="Unassembled WGS sequence"/>
</dbReference>
<dbReference type="RefSeq" id="WP_253967795.1">
    <property type="nucleotide sequence ID" value="NZ_JAMFTH010000002.1"/>
</dbReference>
<keyword evidence="1" id="KW-0732">Signal</keyword>
<reference evidence="2" key="1">
    <citation type="submission" date="2022-05" db="EMBL/GenBank/DDBJ databases">
        <authorList>
            <person name="Sun H.-N."/>
        </authorList>
    </citation>
    <scope>NUCLEOTIDE SEQUENCE</scope>
    <source>
        <strain evidence="2">HB14</strain>
    </source>
</reference>
<dbReference type="EMBL" id="JAMFTH010000002">
    <property type="protein sequence ID" value="MCP8899498.1"/>
    <property type="molecule type" value="Genomic_DNA"/>
</dbReference>
<evidence type="ECO:0000313" key="2">
    <source>
        <dbReference type="EMBL" id="MCP8899498.1"/>
    </source>
</evidence>
<dbReference type="AlphaFoldDB" id="A0A9X2I2B5"/>
<sequence>MKKTIGFCALAFVASSACAEEAFMISSKVYDEGNLIGSPEMAVAPETEASVSQDHYTLNLALSDINDNTAKVSAKVIIDGEAFSPSFLVEFGKEATVTSEGASLSVTVQRLGS</sequence>
<feature type="signal peptide" evidence="1">
    <location>
        <begin position="1"/>
        <end position="19"/>
    </location>
</feature>
<accession>A0A9X2I2B5</accession>